<protein>
    <submittedName>
        <fullName evidence="2">Uncharacterized protein</fullName>
    </submittedName>
</protein>
<accession>A0A7C9D7D1</accession>
<name>A0A7C9D7D1_OPUST</name>
<keyword evidence="1" id="KW-0812">Transmembrane</keyword>
<evidence type="ECO:0000256" key="1">
    <source>
        <dbReference type="SAM" id="Phobius"/>
    </source>
</evidence>
<dbReference type="EMBL" id="GISG01092244">
    <property type="protein sequence ID" value="MBA4634727.1"/>
    <property type="molecule type" value="Transcribed_RNA"/>
</dbReference>
<keyword evidence="1" id="KW-0472">Membrane</keyword>
<organism evidence="2">
    <name type="scientific">Opuntia streptacantha</name>
    <name type="common">Prickly pear cactus</name>
    <name type="synonym">Opuntia cardona</name>
    <dbReference type="NCBI Taxonomy" id="393608"/>
    <lineage>
        <taxon>Eukaryota</taxon>
        <taxon>Viridiplantae</taxon>
        <taxon>Streptophyta</taxon>
        <taxon>Embryophyta</taxon>
        <taxon>Tracheophyta</taxon>
        <taxon>Spermatophyta</taxon>
        <taxon>Magnoliopsida</taxon>
        <taxon>eudicotyledons</taxon>
        <taxon>Gunneridae</taxon>
        <taxon>Pentapetalae</taxon>
        <taxon>Caryophyllales</taxon>
        <taxon>Cactineae</taxon>
        <taxon>Cactaceae</taxon>
        <taxon>Opuntioideae</taxon>
        <taxon>Opuntia</taxon>
    </lineage>
</organism>
<dbReference type="AlphaFoldDB" id="A0A7C9D7D1"/>
<reference evidence="2" key="1">
    <citation type="journal article" date="2013" name="J. Plant Res.">
        <title>Effect of fungi and light on seed germination of three Opuntia species from semiarid lands of central Mexico.</title>
        <authorList>
            <person name="Delgado-Sanchez P."/>
            <person name="Jimenez-Bremont J.F."/>
            <person name="Guerrero-Gonzalez Mde L."/>
            <person name="Flores J."/>
        </authorList>
    </citation>
    <scope>NUCLEOTIDE SEQUENCE</scope>
    <source>
        <tissue evidence="2">Cladode</tissue>
    </source>
</reference>
<proteinExistence type="predicted"/>
<feature type="transmembrane region" description="Helical" evidence="1">
    <location>
        <begin position="84"/>
        <end position="108"/>
    </location>
</feature>
<evidence type="ECO:0000313" key="2">
    <source>
        <dbReference type="EMBL" id="MBA4634727.1"/>
    </source>
</evidence>
<reference evidence="2" key="2">
    <citation type="submission" date="2020-07" db="EMBL/GenBank/DDBJ databases">
        <authorList>
            <person name="Vera ALvarez R."/>
            <person name="Arias-Moreno D.M."/>
            <person name="Jimenez-Jacinto V."/>
            <person name="Jimenez-Bremont J.F."/>
            <person name="Swaminathan K."/>
            <person name="Moose S.P."/>
            <person name="Guerrero-Gonzalez M.L."/>
            <person name="Marino-Ramirez L."/>
            <person name="Landsman D."/>
            <person name="Rodriguez-Kessler M."/>
            <person name="Delgado-Sanchez P."/>
        </authorList>
    </citation>
    <scope>NUCLEOTIDE SEQUENCE</scope>
    <source>
        <tissue evidence="2">Cladode</tissue>
    </source>
</reference>
<sequence>MLISTQCSYQCVYITTNRQCVCPDFLIFGNVVIKLAVRCSTKVFFRNQMPFIIYKVLMLSDDCTHCSYHLWIHQKGQIRVLPNYTLVMVAWLNLECVTGFCYGAYLLLLHCN</sequence>
<keyword evidence="1" id="KW-1133">Transmembrane helix</keyword>